<reference evidence="2 3" key="1">
    <citation type="journal article" date="2016" name="Sci. Rep.">
        <title>The Dendrobium catenatum Lindl. genome sequence provides insights into polysaccharide synthase, floral development and adaptive evolution.</title>
        <authorList>
            <person name="Zhang G.Q."/>
            <person name="Xu Q."/>
            <person name="Bian C."/>
            <person name="Tsai W.C."/>
            <person name="Yeh C.M."/>
            <person name="Liu K.W."/>
            <person name="Yoshida K."/>
            <person name="Zhang L.S."/>
            <person name="Chang S.B."/>
            <person name="Chen F."/>
            <person name="Shi Y."/>
            <person name="Su Y.Y."/>
            <person name="Zhang Y.Q."/>
            <person name="Chen L.J."/>
            <person name="Yin Y."/>
            <person name="Lin M."/>
            <person name="Huang H."/>
            <person name="Deng H."/>
            <person name="Wang Z.W."/>
            <person name="Zhu S.L."/>
            <person name="Zhao X."/>
            <person name="Deng C."/>
            <person name="Niu S.C."/>
            <person name="Huang J."/>
            <person name="Wang M."/>
            <person name="Liu G.H."/>
            <person name="Yang H.J."/>
            <person name="Xiao X.J."/>
            <person name="Hsiao Y.Y."/>
            <person name="Wu W.L."/>
            <person name="Chen Y.Y."/>
            <person name="Mitsuda N."/>
            <person name="Ohme-Takagi M."/>
            <person name="Luo Y.B."/>
            <person name="Van de Peer Y."/>
            <person name="Liu Z.J."/>
        </authorList>
    </citation>
    <scope>NUCLEOTIDE SEQUENCE [LARGE SCALE GENOMIC DNA]</scope>
    <source>
        <tissue evidence="2">The whole plant</tissue>
    </source>
</reference>
<gene>
    <name evidence="2" type="ORF">MA16_Dca002052</name>
</gene>
<evidence type="ECO:0000313" key="3">
    <source>
        <dbReference type="Proteomes" id="UP000233837"/>
    </source>
</evidence>
<protein>
    <recommendedName>
        <fullName evidence="1">Reverse transcriptase zinc-binding domain-containing protein</fullName>
    </recommendedName>
</protein>
<dbReference type="AlphaFoldDB" id="A0A2I0XE77"/>
<sequence>MAFHGGLKTADVLAVRGILVPNTCCFFHNDLETITHLYFECSYIFDIAKALFPWLHNLFMKPNIHQLYDSICEQGFIAKTRNHYLLIASTTIYFVWRARNDRLFGGIIDSKATIISKIKKAVLLKYLRWKK</sequence>
<feature type="domain" description="Reverse transcriptase zinc-binding" evidence="1">
    <location>
        <begin position="2"/>
        <end position="43"/>
    </location>
</feature>
<evidence type="ECO:0000313" key="2">
    <source>
        <dbReference type="EMBL" id="PKU86221.1"/>
    </source>
</evidence>
<evidence type="ECO:0000259" key="1">
    <source>
        <dbReference type="Pfam" id="PF13966"/>
    </source>
</evidence>
<keyword evidence="3" id="KW-1185">Reference proteome</keyword>
<accession>A0A2I0XE77</accession>
<dbReference type="EMBL" id="KZ501954">
    <property type="protein sequence ID" value="PKU86221.1"/>
    <property type="molecule type" value="Genomic_DNA"/>
</dbReference>
<organism evidence="2 3">
    <name type="scientific">Dendrobium catenatum</name>
    <dbReference type="NCBI Taxonomy" id="906689"/>
    <lineage>
        <taxon>Eukaryota</taxon>
        <taxon>Viridiplantae</taxon>
        <taxon>Streptophyta</taxon>
        <taxon>Embryophyta</taxon>
        <taxon>Tracheophyta</taxon>
        <taxon>Spermatophyta</taxon>
        <taxon>Magnoliopsida</taxon>
        <taxon>Liliopsida</taxon>
        <taxon>Asparagales</taxon>
        <taxon>Orchidaceae</taxon>
        <taxon>Epidendroideae</taxon>
        <taxon>Malaxideae</taxon>
        <taxon>Dendrobiinae</taxon>
        <taxon>Dendrobium</taxon>
    </lineage>
</organism>
<reference evidence="2 3" key="2">
    <citation type="journal article" date="2017" name="Nature">
        <title>The Apostasia genome and the evolution of orchids.</title>
        <authorList>
            <person name="Zhang G.Q."/>
            <person name="Liu K.W."/>
            <person name="Li Z."/>
            <person name="Lohaus R."/>
            <person name="Hsiao Y.Y."/>
            <person name="Niu S.C."/>
            <person name="Wang J.Y."/>
            <person name="Lin Y.C."/>
            <person name="Xu Q."/>
            <person name="Chen L.J."/>
            <person name="Yoshida K."/>
            <person name="Fujiwara S."/>
            <person name="Wang Z.W."/>
            <person name="Zhang Y.Q."/>
            <person name="Mitsuda N."/>
            <person name="Wang M."/>
            <person name="Liu G.H."/>
            <person name="Pecoraro L."/>
            <person name="Huang H.X."/>
            <person name="Xiao X.J."/>
            <person name="Lin M."/>
            <person name="Wu X.Y."/>
            <person name="Wu W.L."/>
            <person name="Chen Y.Y."/>
            <person name="Chang S.B."/>
            <person name="Sakamoto S."/>
            <person name="Ohme-Takagi M."/>
            <person name="Yagi M."/>
            <person name="Zeng S.J."/>
            <person name="Shen C.Y."/>
            <person name="Yeh C.M."/>
            <person name="Luo Y.B."/>
            <person name="Tsai W.C."/>
            <person name="Van de Peer Y."/>
            <person name="Liu Z.J."/>
        </authorList>
    </citation>
    <scope>NUCLEOTIDE SEQUENCE [LARGE SCALE GENOMIC DNA]</scope>
    <source>
        <tissue evidence="2">The whole plant</tissue>
    </source>
</reference>
<dbReference type="Pfam" id="PF13966">
    <property type="entry name" value="zf-RVT"/>
    <property type="match status" value="1"/>
</dbReference>
<dbReference type="Proteomes" id="UP000233837">
    <property type="component" value="Unassembled WGS sequence"/>
</dbReference>
<name>A0A2I0XE77_9ASPA</name>
<dbReference type="InterPro" id="IPR026960">
    <property type="entry name" value="RVT-Znf"/>
</dbReference>
<proteinExistence type="predicted"/>